<feature type="transmembrane region" description="Helical" evidence="1">
    <location>
        <begin position="49"/>
        <end position="67"/>
    </location>
</feature>
<dbReference type="EMBL" id="VFMO01000001">
    <property type="protein sequence ID" value="TQJ15573.1"/>
    <property type="molecule type" value="Genomic_DNA"/>
</dbReference>
<keyword evidence="3" id="KW-1185">Reference proteome</keyword>
<comment type="caution">
    <text evidence="2">The sequence shown here is derived from an EMBL/GenBank/DDBJ whole genome shotgun (WGS) entry which is preliminary data.</text>
</comment>
<sequence>MSQDKNPGNPVRTFRQRGAYVTGWVLVGVFLVVLVALAVASGLEVGATAFLLAAAGVVWLILVRPAVRLSADGVRLENLVRDIRMTWPAVDMTEARWNLKVVSPEGDAYSSWAISAQRPKMTGGVTPTPGGQLLPTTGTDVPMGQEHRSGSAGAVASAIDEAKADYERAVAKGAIAEQKPEIHRTVSPVAAAGWAACLLAVVIGFLSL</sequence>
<protein>
    <submittedName>
        <fullName evidence="2">PH (Pleckstrin Homology) domain-containing protein</fullName>
    </submittedName>
</protein>
<reference evidence="2 3" key="1">
    <citation type="submission" date="2019-06" db="EMBL/GenBank/DDBJ databases">
        <title>Sequencing the genomes of 1000 actinobacteria strains.</title>
        <authorList>
            <person name="Klenk H.-P."/>
        </authorList>
    </citation>
    <scope>NUCLEOTIDE SEQUENCE [LARGE SCALE GENOMIC DNA]</scope>
    <source>
        <strain evidence="2 3">DSM 19828</strain>
    </source>
</reference>
<evidence type="ECO:0000313" key="2">
    <source>
        <dbReference type="EMBL" id="TQJ15573.1"/>
    </source>
</evidence>
<feature type="transmembrane region" description="Helical" evidence="1">
    <location>
        <begin position="189"/>
        <end position="207"/>
    </location>
</feature>
<dbReference type="AlphaFoldDB" id="A0A542EJP6"/>
<evidence type="ECO:0000313" key="3">
    <source>
        <dbReference type="Proteomes" id="UP000320806"/>
    </source>
</evidence>
<proteinExistence type="predicted"/>
<gene>
    <name evidence="2" type="ORF">FB459_3130</name>
</gene>
<dbReference type="Proteomes" id="UP000320806">
    <property type="component" value="Unassembled WGS sequence"/>
</dbReference>
<keyword evidence="1" id="KW-0812">Transmembrane</keyword>
<keyword evidence="1" id="KW-1133">Transmembrane helix</keyword>
<keyword evidence="1" id="KW-0472">Membrane</keyword>
<dbReference type="RefSeq" id="WP_170221958.1">
    <property type="nucleotide sequence ID" value="NZ_BAABCI010000001.1"/>
</dbReference>
<feature type="transmembrane region" description="Helical" evidence="1">
    <location>
        <begin position="21"/>
        <end position="43"/>
    </location>
</feature>
<organism evidence="2 3">
    <name type="scientific">Yimella lutea</name>
    <dbReference type="NCBI Taxonomy" id="587872"/>
    <lineage>
        <taxon>Bacteria</taxon>
        <taxon>Bacillati</taxon>
        <taxon>Actinomycetota</taxon>
        <taxon>Actinomycetes</taxon>
        <taxon>Micrococcales</taxon>
        <taxon>Dermacoccaceae</taxon>
        <taxon>Yimella</taxon>
    </lineage>
</organism>
<name>A0A542EJP6_9MICO</name>
<accession>A0A542EJP6</accession>
<evidence type="ECO:0000256" key="1">
    <source>
        <dbReference type="SAM" id="Phobius"/>
    </source>
</evidence>